<comment type="caution">
    <text evidence="1">The sequence shown here is derived from an EMBL/GenBank/DDBJ whole genome shotgun (WGS) entry which is preliminary data.</text>
</comment>
<organism evidence="1 2">
    <name type="scientific">Tieghemostelium lacteum</name>
    <name type="common">Slime mold</name>
    <name type="synonym">Dictyostelium lacteum</name>
    <dbReference type="NCBI Taxonomy" id="361077"/>
    <lineage>
        <taxon>Eukaryota</taxon>
        <taxon>Amoebozoa</taxon>
        <taxon>Evosea</taxon>
        <taxon>Eumycetozoa</taxon>
        <taxon>Dictyostelia</taxon>
        <taxon>Dictyosteliales</taxon>
        <taxon>Raperosteliaceae</taxon>
        <taxon>Tieghemostelium</taxon>
    </lineage>
</organism>
<sequence length="501" mass="58669">MSSKDNNLEQLVQLLYKKHGNIIGNNGYTQHEFVHSETLLLFNHRYKRDSLSLLHNSKDLSVKDKLVSFGNSTIPSLRIFTENDNMHFLDIVSVINDFQIESLFIYFNTNLYFKSILFINQKLKSTRLSTIRILKITSNINDRIPLYLNDYINILNCSPQLEELSIHANFCQLITDGIDLITDELIDHKSLKKLFIDGSSDYTFQSSVIKYLNNNSVIQYLKIPVFPQYDLLNSSETENQIFNSTLKELVIFSDNLYGTRYHSQWEMYHLWKCPSSLDNMIIGVYDHFNLASLPTTELITNIRNNHRLLKSISYDQHLQSSVTKLLVNLPLLETLTISGISHDDSELIDTISKINIKTFTAKYLKSAEFLSSLFRINRHPTLKTVNICFPMHLLTQTVIDHICQNTTIENLFIRLRLTLNPNYKGDFKWFFQILRQKPSLKTFSCIEKFHSPKESPQQEKIITELKYYFMQNRGQPSMLLPDKIIFFYLDIYDIYRQSILE</sequence>
<dbReference type="InParanoid" id="A0A152A1K6"/>
<dbReference type="Proteomes" id="UP000076078">
    <property type="component" value="Unassembled WGS sequence"/>
</dbReference>
<keyword evidence="2" id="KW-1185">Reference proteome</keyword>
<evidence type="ECO:0000313" key="2">
    <source>
        <dbReference type="Proteomes" id="UP000076078"/>
    </source>
</evidence>
<reference evidence="1 2" key="1">
    <citation type="submission" date="2015-12" db="EMBL/GenBank/DDBJ databases">
        <title>Dictyostelia acquired genes for synthesis and detection of signals that induce cell-type specialization by lateral gene transfer from prokaryotes.</title>
        <authorList>
            <person name="Gloeckner G."/>
            <person name="Schaap P."/>
        </authorList>
    </citation>
    <scope>NUCLEOTIDE SEQUENCE [LARGE SCALE GENOMIC DNA]</scope>
    <source>
        <strain evidence="1 2">TK</strain>
    </source>
</reference>
<name>A0A152A1K6_TIELA</name>
<protein>
    <submittedName>
        <fullName evidence="1">Uncharacterized protein</fullName>
    </submittedName>
</protein>
<accession>A0A152A1K6</accession>
<gene>
    <name evidence="1" type="ORF">DLAC_03284</name>
</gene>
<evidence type="ECO:0000313" key="1">
    <source>
        <dbReference type="EMBL" id="KYR00132.1"/>
    </source>
</evidence>
<proteinExistence type="predicted"/>
<dbReference type="AlphaFoldDB" id="A0A152A1K6"/>
<dbReference type="EMBL" id="LODT01000016">
    <property type="protein sequence ID" value="KYR00132.1"/>
    <property type="molecule type" value="Genomic_DNA"/>
</dbReference>